<dbReference type="RefSeq" id="XP_008721057.1">
    <property type="nucleotide sequence ID" value="XM_008722835.1"/>
</dbReference>
<dbReference type="Gene3D" id="3.90.1150.10">
    <property type="entry name" value="Aspartate Aminotransferase, domain 1"/>
    <property type="match status" value="1"/>
</dbReference>
<dbReference type="Proteomes" id="UP000030752">
    <property type="component" value="Unassembled WGS sequence"/>
</dbReference>
<gene>
    <name evidence="1" type="ORF">HMPREF1541_08516</name>
</gene>
<protein>
    <recommendedName>
        <fullName evidence="3">Aminotransferase class V domain-containing protein</fullName>
    </recommendedName>
</protein>
<reference evidence="1 2" key="1">
    <citation type="submission" date="2013-03" db="EMBL/GenBank/DDBJ databases">
        <title>The Genome Sequence of Phialophora europaea CBS 101466.</title>
        <authorList>
            <consortium name="The Broad Institute Genomics Platform"/>
            <person name="Cuomo C."/>
            <person name="de Hoog S."/>
            <person name="Gorbushina A."/>
            <person name="Walker B."/>
            <person name="Young S.K."/>
            <person name="Zeng Q."/>
            <person name="Gargeya S."/>
            <person name="Fitzgerald M."/>
            <person name="Haas B."/>
            <person name="Abouelleil A."/>
            <person name="Allen A.W."/>
            <person name="Alvarado L."/>
            <person name="Arachchi H.M."/>
            <person name="Berlin A.M."/>
            <person name="Chapman S.B."/>
            <person name="Gainer-Dewar J."/>
            <person name="Goldberg J."/>
            <person name="Griggs A."/>
            <person name="Gujja S."/>
            <person name="Hansen M."/>
            <person name="Howarth C."/>
            <person name="Imamovic A."/>
            <person name="Ireland A."/>
            <person name="Larimer J."/>
            <person name="McCowan C."/>
            <person name="Murphy C."/>
            <person name="Pearson M."/>
            <person name="Poon T.W."/>
            <person name="Priest M."/>
            <person name="Roberts A."/>
            <person name="Saif S."/>
            <person name="Shea T."/>
            <person name="Sisk P."/>
            <person name="Sykes S."/>
            <person name="Wortman J."/>
            <person name="Nusbaum C."/>
            <person name="Birren B."/>
        </authorList>
    </citation>
    <scope>NUCLEOTIDE SEQUENCE [LARGE SCALE GENOMIC DNA]</scope>
    <source>
        <strain evidence="1 2">CBS 101466</strain>
    </source>
</reference>
<dbReference type="InterPro" id="IPR015422">
    <property type="entry name" value="PyrdxlP-dep_Trfase_small"/>
</dbReference>
<dbReference type="HOGENOM" id="CLU_1786777_0_0_1"/>
<dbReference type="VEuPathDB" id="FungiDB:HMPREF1541_08516"/>
<dbReference type="InParanoid" id="W2RKI4"/>
<dbReference type="OrthoDB" id="10264306at2759"/>
<dbReference type="STRING" id="1220924.W2RKI4"/>
<organism evidence="1 2">
    <name type="scientific">Cyphellophora europaea (strain CBS 101466)</name>
    <name type="common">Phialophora europaea</name>
    <dbReference type="NCBI Taxonomy" id="1220924"/>
    <lineage>
        <taxon>Eukaryota</taxon>
        <taxon>Fungi</taxon>
        <taxon>Dikarya</taxon>
        <taxon>Ascomycota</taxon>
        <taxon>Pezizomycotina</taxon>
        <taxon>Eurotiomycetes</taxon>
        <taxon>Chaetothyriomycetidae</taxon>
        <taxon>Chaetothyriales</taxon>
        <taxon>Cyphellophoraceae</taxon>
        <taxon>Cyphellophora</taxon>
    </lineage>
</organism>
<evidence type="ECO:0000313" key="1">
    <source>
        <dbReference type="EMBL" id="ETN36239.1"/>
    </source>
</evidence>
<dbReference type="EMBL" id="KB822725">
    <property type="protein sequence ID" value="ETN36239.1"/>
    <property type="molecule type" value="Genomic_DNA"/>
</dbReference>
<proteinExistence type="predicted"/>
<accession>W2RKI4</accession>
<sequence length="145" mass="16129">MVPGSSRFNNKIALRVGSMCNPGGYQTSLSISSTKLKRNCDAGMRYGDDRYLPDSFPGAIGMVRASFGAMSSVRDVANFLTFVKRNLVDKLAVYESLIIIIRIWRKEFSLVMIRARPMFFLCPTPQATHQGNCRKSRPGLLNGDS</sequence>
<dbReference type="GeneID" id="19975855"/>
<keyword evidence="2" id="KW-1185">Reference proteome</keyword>
<evidence type="ECO:0000313" key="2">
    <source>
        <dbReference type="Proteomes" id="UP000030752"/>
    </source>
</evidence>
<dbReference type="AlphaFoldDB" id="W2RKI4"/>
<evidence type="ECO:0008006" key="3">
    <source>
        <dbReference type="Google" id="ProtNLM"/>
    </source>
</evidence>
<name>W2RKI4_CYPE1</name>